<dbReference type="KEGG" id="fwa:DCMF_01615"/>
<proteinExistence type="predicted"/>
<evidence type="ECO:0000313" key="3">
    <source>
        <dbReference type="Proteomes" id="UP000323521"/>
    </source>
</evidence>
<feature type="coiled-coil region" evidence="1">
    <location>
        <begin position="25"/>
        <end position="52"/>
    </location>
</feature>
<gene>
    <name evidence="2" type="ORF">DCMF_01615</name>
</gene>
<evidence type="ECO:0000313" key="2">
    <source>
        <dbReference type="EMBL" id="ATW23664.1"/>
    </source>
</evidence>
<dbReference type="RefSeq" id="WP_148132820.1">
    <property type="nucleotide sequence ID" value="NZ_CP017634.1"/>
</dbReference>
<dbReference type="EMBL" id="CP017634">
    <property type="protein sequence ID" value="ATW23664.1"/>
    <property type="molecule type" value="Genomic_DNA"/>
</dbReference>
<accession>A0A3G1KML5</accession>
<dbReference type="AlphaFoldDB" id="A0A3G1KML5"/>
<name>A0A3G1KML5_FORW1</name>
<feature type="coiled-coil region" evidence="1">
    <location>
        <begin position="103"/>
        <end position="130"/>
    </location>
</feature>
<evidence type="ECO:0000256" key="1">
    <source>
        <dbReference type="SAM" id="Coils"/>
    </source>
</evidence>
<sequence length="141" mass="16017">MAIKFARSFLGYSPKAVEKTIDSIHAECEKQLRELEEQYAQEEFDLQSLKKEIKGQKDSVESFRVLDEELSKMLVSAHLGACGKIMDAINLAGQLEEGALNKVLECENQSARLKKTMDDLLKEIQTITKRYRFALEGSDDE</sequence>
<reference evidence="2 3" key="1">
    <citation type="submission" date="2016-10" db="EMBL/GenBank/DDBJ databases">
        <title>Complete Genome Sequence of Peptococcaceae strain DCMF.</title>
        <authorList>
            <person name="Edwards R.J."/>
            <person name="Holland S.I."/>
            <person name="Deshpande N.P."/>
            <person name="Wong Y.K."/>
            <person name="Ertan H."/>
            <person name="Manefield M."/>
            <person name="Russell T.L."/>
            <person name="Lee M.J."/>
        </authorList>
    </citation>
    <scope>NUCLEOTIDE SEQUENCE [LARGE SCALE GENOMIC DNA]</scope>
    <source>
        <strain evidence="2 3">DCMF</strain>
    </source>
</reference>
<keyword evidence="1" id="KW-0175">Coiled coil</keyword>
<organism evidence="2 3">
    <name type="scientific">Formimonas warabiya</name>
    <dbReference type="NCBI Taxonomy" id="1761012"/>
    <lineage>
        <taxon>Bacteria</taxon>
        <taxon>Bacillati</taxon>
        <taxon>Bacillota</taxon>
        <taxon>Clostridia</taxon>
        <taxon>Eubacteriales</taxon>
        <taxon>Peptococcaceae</taxon>
        <taxon>Candidatus Formimonas</taxon>
    </lineage>
</organism>
<keyword evidence="3" id="KW-1185">Reference proteome</keyword>
<dbReference type="Proteomes" id="UP000323521">
    <property type="component" value="Chromosome"/>
</dbReference>
<protein>
    <submittedName>
        <fullName evidence="2">Uncharacterized protein</fullName>
    </submittedName>
</protein>